<dbReference type="RefSeq" id="WP_034376416.1">
    <property type="nucleotide sequence ID" value="NZ_AP024514.1"/>
</dbReference>
<dbReference type="AlphaFoldDB" id="A0A142VAC7"/>
<evidence type="ECO:0000313" key="3">
    <source>
        <dbReference type="EMBL" id="AMU86794.1"/>
    </source>
</evidence>
<name>A0A142VAC7_9CHLR</name>
<evidence type="ECO:0000256" key="1">
    <source>
        <dbReference type="ARBA" id="ARBA00006217"/>
    </source>
</evidence>
<organism evidence="3 4">
    <name type="scientific">Dehalococcoides mccartyi</name>
    <dbReference type="NCBI Taxonomy" id="61435"/>
    <lineage>
        <taxon>Bacteria</taxon>
        <taxon>Bacillati</taxon>
        <taxon>Chloroflexota</taxon>
        <taxon>Dehalococcoidia</taxon>
        <taxon>Dehalococcoidales</taxon>
        <taxon>Dehalococcoidaceae</taxon>
        <taxon>Dehalococcoides</taxon>
    </lineage>
</organism>
<dbReference type="SMART" id="SM00947">
    <property type="entry name" value="Pro_CA"/>
    <property type="match status" value="1"/>
</dbReference>
<sequence length="178" mass="20047">MKIVKITDASQIPSECTDTPIAELIEYQNLGKELHTCHSAHLLIGMCMDNRKQLRIPENFAYILRTGGANLRNSEFKVSYAIAIGEVKHIALIAHNNCGMINLASKKAQFIQGLCKNAGWSRERAEEHFMNYAPMFEIDNEAEFVVAEAKRLADKYPGIMVVPLYYSLDDNLLSLILD</sequence>
<keyword evidence="2" id="KW-0862">Zinc</keyword>
<dbReference type="OrthoDB" id="9792260at2"/>
<dbReference type="SUPFAM" id="SSF53056">
    <property type="entry name" value="beta-carbonic anhydrase, cab"/>
    <property type="match status" value="1"/>
</dbReference>
<reference evidence="3 4" key="1">
    <citation type="submission" date="2015-03" db="EMBL/GenBank/DDBJ databases">
        <title>Genomic characterization of Dehalococcoides mccartyi strain 11a5, an unusal plasmid-containing chloroethene dechlorinator.</title>
        <authorList>
            <person name="Zhao S."/>
            <person name="Ding C."/>
            <person name="He J."/>
        </authorList>
    </citation>
    <scope>NUCLEOTIDE SEQUENCE [LARGE SCALE GENOMIC DNA]</scope>
    <source>
        <strain evidence="3 4">11a5</strain>
    </source>
</reference>
<dbReference type="Pfam" id="PF00484">
    <property type="entry name" value="Pro_CA"/>
    <property type="match status" value="1"/>
</dbReference>
<dbReference type="PATRIC" id="fig|61435.13.peg.983"/>
<dbReference type="Gene3D" id="3.40.1050.10">
    <property type="entry name" value="Carbonic anhydrase"/>
    <property type="match status" value="1"/>
</dbReference>
<feature type="binding site" evidence="2">
    <location>
        <position position="95"/>
    </location>
    <ligand>
        <name>Zn(2+)</name>
        <dbReference type="ChEBI" id="CHEBI:29105"/>
    </ligand>
</feature>
<dbReference type="GO" id="GO:0004089">
    <property type="term" value="F:carbonate dehydratase activity"/>
    <property type="evidence" value="ECO:0007669"/>
    <property type="project" value="InterPro"/>
</dbReference>
<feature type="binding site" evidence="2">
    <location>
        <position position="98"/>
    </location>
    <ligand>
        <name>Zn(2+)</name>
        <dbReference type="ChEBI" id="CHEBI:29105"/>
    </ligand>
</feature>
<keyword evidence="2" id="KW-0479">Metal-binding</keyword>
<accession>A0A142VAC7</accession>
<evidence type="ECO:0000313" key="4">
    <source>
        <dbReference type="Proteomes" id="UP000076394"/>
    </source>
</evidence>
<dbReference type="InterPro" id="IPR036874">
    <property type="entry name" value="Carbonic_anhydrase_sf"/>
</dbReference>
<comment type="similarity">
    <text evidence="1">Belongs to the beta-class carbonic anhydrase family.</text>
</comment>
<dbReference type="InterPro" id="IPR001765">
    <property type="entry name" value="Carbonic_anhydrase"/>
</dbReference>
<protein>
    <submittedName>
        <fullName evidence="3">Carbonic anhydrase</fullName>
    </submittedName>
</protein>
<dbReference type="GO" id="GO:0008270">
    <property type="term" value="F:zinc ion binding"/>
    <property type="evidence" value="ECO:0007669"/>
    <property type="project" value="InterPro"/>
</dbReference>
<dbReference type="Proteomes" id="UP000076394">
    <property type="component" value="Chromosome"/>
</dbReference>
<dbReference type="EMBL" id="CP011127">
    <property type="protein sequence ID" value="AMU86794.1"/>
    <property type="molecule type" value="Genomic_DNA"/>
</dbReference>
<proteinExistence type="inferred from homology"/>
<evidence type="ECO:0000256" key="2">
    <source>
        <dbReference type="PIRSR" id="PIRSR601765-1"/>
    </source>
</evidence>
<comment type="cofactor">
    <cofactor evidence="2">
        <name>Zn(2+)</name>
        <dbReference type="ChEBI" id="CHEBI:29105"/>
    </cofactor>
    <text evidence="2">Binds 1 zinc ion per subunit.</text>
</comment>
<gene>
    <name evidence="3" type="ORF">Dm11a5_0968</name>
</gene>